<dbReference type="InterPro" id="IPR032810">
    <property type="entry name" value="CCA-adding_enz_C"/>
</dbReference>
<feature type="binding site" evidence="11">
    <location>
        <position position="116"/>
    </location>
    <ligand>
        <name>CTP</name>
        <dbReference type="ChEBI" id="CHEBI:37563"/>
    </ligand>
</feature>
<feature type="binding site" evidence="11">
    <location>
        <position position="159"/>
    </location>
    <ligand>
        <name>ATP</name>
        <dbReference type="ChEBI" id="CHEBI:30616"/>
    </ligand>
</feature>
<feature type="binding site" evidence="11">
    <location>
        <position position="165"/>
    </location>
    <ligand>
        <name>ATP</name>
        <dbReference type="ChEBI" id="CHEBI:30616"/>
    </ligand>
</feature>
<evidence type="ECO:0000259" key="13">
    <source>
        <dbReference type="Pfam" id="PF12627"/>
    </source>
</evidence>
<evidence type="ECO:0000256" key="2">
    <source>
        <dbReference type="ARBA" id="ARBA00022679"/>
    </source>
</evidence>
<dbReference type="AlphaFoldDB" id="A0AAE6TY73"/>
<dbReference type="SUPFAM" id="SSF81891">
    <property type="entry name" value="Poly A polymerase C-terminal region-like"/>
    <property type="match status" value="1"/>
</dbReference>
<comment type="catalytic activity">
    <reaction evidence="11">
        <text>a tRNA with a 3' CCA end + 2 CTP + ATP = a tRNA with a 3' CCACCA end + 3 diphosphate</text>
        <dbReference type="Rhea" id="RHEA:76235"/>
        <dbReference type="Rhea" id="RHEA-COMP:10468"/>
        <dbReference type="Rhea" id="RHEA-COMP:18655"/>
        <dbReference type="ChEBI" id="CHEBI:30616"/>
        <dbReference type="ChEBI" id="CHEBI:33019"/>
        <dbReference type="ChEBI" id="CHEBI:37563"/>
        <dbReference type="ChEBI" id="CHEBI:83071"/>
        <dbReference type="ChEBI" id="CHEBI:195187"/>
    </reaction>
</comment>
<evidence type="ECO:0000256" key="4">
    <source>
        <dbReference type="ARBA" id="ARBA00022695"/>
    </source>
</evidence>
<dbReference type="Proteomes" id="UP000327194">
    <property type="component" value="Chromosome"/>
</dbReference>
<keyword evidence="10 11" id="KW-0694">RNA-binding</keyword>
<feature type="binding site" evidence="11">
    <location>
        <position position="32"/>
    </location>
    <ligand>
        <name>ATP</name>
        <dbReference type="ChEBI" id="CHEBI:30616"/>
    </ligand>
</feature>
<accession>A0AAE6TY73</accession>
<evidence type="ECO:0000256" key="9">
    <source>
        <dbReference type="ARBA" id="ARBA00022842"/>
    </source>
</evidence>
<sequence>MKIENLPNEFTDARKVLQVIEDAGYQAYFVGGSVRDTILHTRIHDVDIASSAYPEEIKSIFKKTIDTGIEHGTVTVMYDGKSYEITTFRTESGYQDYRRPDQVTFVRSLKDDLKRRDFTINALAMKENGEVIDLFGGIDDLKKHIIRAVGDPEQRFNEDALRMMRAVRFASKLDFTIEADTFTAITKHSYLLKKIAVERINVEFVKMMLGKAPSRGLNQMIETKLIQYVPIFNNYVSNIADLATLSISDYLNNETQVWSLLAVQCGLNDDQINHMMKAWKCSNKLTENVRLVVLACRKIMTDNLDAMTMYLVGKEDLDNACQIALAFGHLVDDDRIENEYEHLPIKSKNELKINGKILINHGFKPGPQLGRVLKRLEQAVVSEQVNNDYDSLLAASKKIMNRQ</sequence>
<feature type="binding site" evidence="11">
    <location>
        <position position="47"/>
    </location>
    <ligand>
        <name>Mg(2+)</name>
        <dbReference type="ChEBI" id="CHEBI:18420"/>
    </ligand>
</feature>
<feature type="binding site" evidence="11">
    <location>
        <position position="168"/>
    </location>
    <ligand>
        <name>CTP</name>
        <dbReference type="ChEBI" id="CHEBI:37563"/>
    </ligand>
</feature>
<gene>
    <name evidence="11" type="primary">cca</name>
    <name evidence="15" type="ORF">LF543_03460</name>
</gene>
<feature type="binding site" evidence="11">
    <location>
        <position position="162"/>
    </location>
    <ligand>
        <name>ATP</name>
        <dbReference type="ChEBI" id="CHEBI:30616"/>
    </ligand>
</feature>
<dbReference type="InterPro" id="IPR032828">
    <property type="entry name" value="PolyA_RNA-bd"/>
</dbReference>
<evidence type="ECO:0000256" key="8">
    <source>
        <dbReference type="ARBA" id="ARBA00022840"/>
    </source>
</evidence>
<evidence type="ECO:0000259" key="12">
    <source>
        <dbReference type="Pfam" id="PF01743"/>
    </source>
</evidence>
<feature type="binding site" evidence="11">
    <location>
        <position position="35"/>
    </location>
    <ligand>
        <name>ATP</name>
        <dbReference type="ChEBI" id="CHEBI:30616"/>
    </ligand>
</feature>
<evidence type="ECO:0000256" key="1">
    <source>
        <dbReference type="ARBA" id="ARBA00001946"/>
    </source>
</evidence>
<keyword evidence="8 11" id="KW-0067">ATP-binding</keyword>
<keyword evidence="5 11" id="KW-0479">Metal-binding</keyword>
<comment type="function">
    <text evidence="11">Catalyzes the addition and repair of the essential 3'-terminal CCA sequence in tRNAs without using a nucleic acid template. Adds these three nucleotides in the order of C, C, and A to the tRNA nucleotide-73, using CTP and ATP as substrates and producing inorganic pyrophosphate. tRNA 3'-terminal CCA addition is required both for tRNA processing and repair. Also involved in tRNA surveillance by mediating tandem CCA addition to generate a CCACCA at the 3' terminus of unstable tRNAs. While stable tRNAs receive only 3'-terminal CCA, unstable tRNAs are marked with CCACCA and rapidly degraded.</text>
</comment>
<comment type="similarity">
    <text evidence="11">Belongs to the tRNA nucleotidyltransferase/poly(A) polymerase family. Bacterial CCA-adding enzyme type 3 subfamily.</text>
</comment>
<feature type="binding site" evidence="11">
    <location>
        <position position="165"/>
    </location>
    <ligand>
        <name>CTP</name>
        <dbReference type="ChEBI" id="CHEBI:37563"/>
    </ligand>
</feature>
<dbReference type="NCBIfam" id="NF009814">
    <property type="entry name" value="PRK13299.1"/>
    <property type="match status" value="1"/>
</dbReference>
<feature type="binding site" evidence="11">
    <location>
        <position position="168"/>
    </location>
    <ligand>
        <name>ATP</name>
        <dbReference type="ChEBI" id="CHEBI:30616"/>
    </ligand>
</feature>
<evidence type="ECO:0000256" key="3">
    <source>
        <dbReference type="ARBA" id="ARBA00022694"/>
    </source>
</evidence>
<evidence type="ECO:0000313" key="15">
    <source>
        <dbReference type="EMBL" id="QFX92670.1"/>
    </source>
</evidence>
<keyword evidence="4 11" id="KW-0548">Nucleotidyltransferase</keyword>
<dbReference type="PANTHER" id="PTHR46173">
    <property type="entry name" value="CCA TRNA NUCLEOTIDYLTRANSFERASE 1, MITOCHONDRIAL"/>
    <property type="match status" value="1"/>
</dbReference>
<dbReference type="GO" id="GO:0004810">
    <property type="term" value="F:CCA tRNA nucleotidyltransferase activity"/>
    <property type="evidence" value="ECO:0007669"/>
    <property type="project" value="UniProtKB-UniRule"/>
</dbReference>
<keyword evidence="3 11" id="KW-0819">tRNA processing</keyword>
<feature type="domain" description="tRNA nucleotidyltransferase/poly(A) polymerase RNA and SrmB- binding" evidence="13">
    <location>
        <begin position="174"/>
        <end position="232"/>
    </location>
</feature>
<feature type="binding site" evidence="11">
    <location>
        <position position="32"/>
    </location>
    <ligand>
        <name>CTP</name>
        <dbReference type="ChEBI" id="CHEBI:37563"/>
    </ligand>
</feature>
<proteinExistence type="inferred from homology"/>
<dbReference type="HAMAP" id="MF_01263">
    <property type="entry name" value="CCA_bact_type3"/>
    <property type="match status" value="1"/>
</dbReference>
<dbReference type="Gene3D" id="1.20.58.560">
    <property type="match status" value="1"/>
</dbReference>
<dbReference type="RefSeq" id="WP_010021423.1">
    <property type="nucleotide sequence ID" value="NZ_AZDS01000001.1"/>
</dbReference>
<evidence type="ECO:0000256" key="10">
    <source>
        <dbReference type="ARBA" id="ARBA00022884"/>
    </source>
</evidence>
<feature type="binding site" evidence="11">
    <location>
        <position position="45"/>
    </location>
    <ligand>
        <name>Mg(2+)</name>
        <dbReference type="ChEBI" id="CHEBI:18420"/>
    </ligand>
</feature>
<reference evidence="15 16" key="1">
    <citation type="submission" date="2019-10" db="EMBL/GenBank/DDBJ databases">
        <title>Genome sequencing of Lactobacillus fructivorans.</title>
        <authorList>
            <person name="Kim K."/>
        </authorList>
    </citation>
    <scope>NUCLEOTIDE SEQUENCE [LARGE SCALE GENOMIC DNA]</scope>
    <source>
        <strain evidence="15 16">LF543</strain>
    </source>
</reference>
<feature type="binding site" evidence="11">
    <location>
        <position position="35"/>
    </location>
    <ligand>
        <name>CTP</name>
        <dbReference type="ChEBI" id="CHEBI:37563"/>
    </ligand>
</feature>
<keyword evidence="7 11" id="KW-0692">RNA repair</keyword>
<comment type="catalytic activity">
    <reaction evidence="11">
        <text>a tRNA precursor + 2 CTP + ATP = a tRNA with a 3' CCA end + 3 diphosphate</text>
        <dbReference type="Rhea" id="RHEA:14433"/>
        <dbReference type="Rhea" id="RHEA-COMP:10465"/>
        <dbReference type="Rhea" id="RHEA-COMP:10468"/>
        <dbReference type="ChEBI" id="CHEBI:30616"/>
        <dbReference type="ChEBI" id="CHEBI:33019"/>
        <dbReference type="ChEBI" id="CHEBI:37563"/>
        <dbReference type="ChEBI" id="CHEBI:74896"/>
        <dbReference type="ChEBI" id="CHEBI:83071"/>
        <dbReference type="EC" id="2.7.7.72"/>
    </reaction>
</comment>
<feature type="domain" description="CCA-adding enzyme C-terminal" evidence="14">
    <location>
        <begin position="251"/>
        <end position="394"/>
    </location>
</feature>
<dbReference type="Gene3D" id="1.10.110.30">
    <property type="match status" value="1"/>
</dbReference>
<dbReference type="EMBL" id="CP045562">
    <property type="protein sequence ID" value="QFX92670.1"/>
    <property type="molecule type" value="Genomic_DNA"/>
</dbReference>
<comment type="cofactor">
    <cofactor evidence="1 11">
        <name>Mg(2+)</name>
        <dbReference type="ChEBI" id="CHEBI:18420"/>
    </cofactor>
</comment>
<comment type="subunit">
    <text evidence="11">Homodimer.</text>
</comment>
<dbReference type="InterPro" id="IPR002646">
    <property type="entry name" value="PolA_pol_head_dom"/>
</dbReference>
<evidence type="ECO:0000259" key="14">
    <source>
        <dbReference type="Pfam" id="PF13735"/>
    </source>
</evidence>
<evidence type="ECO:0000313" key="16">
    <source>
        <dbReference type="Proteomes" id="UP000327194"/>
    </source>
</evidence>
<dbReference type="PANTHER" id="PTHR46173:SF1">
    <property type="entry name" value="CCA TRNA NUCLEOTIDYLTRANSFERASE 1, MITOCHONDRIAL"/>
    <property type="match status" value="1"/>
</dbReference>
<dbReference type="GO" id="GO:0042245">
    <property type="term" value="P:RNA repair"/>
    <property type="evidence" value="ECO:0007669"/>
    <property type="project" value="UniProtKB-KW"/>
</dbReference>
<protein>
    <recommendedName>
        <fullName evidence="11">CCA-adding enzyme</fullName>
        <ecNumber evidence="11">2.7.7.72</ecNumber>
    </recommendedName>
    <alternativeName>
        <fullName evidence="11">CCA tRNA nucleotidyltransferase</fullName>
    </alternativeName>
    <alternativeName>
        <fullName evidence="11">tRNA CCA-pyrophosphorylase</fullName>
    </alternativeName>
    <alternativeName>
        <fullName evidence="11">tRNA adenylyl-/cytidylyl- transferase</fullName>
    </alternativeName>
    <alternativeName>
        <fullName evidence="11">tRNA nucleotidyltransferase</fullName>
    </alternativeName>
    <alternativeName>
        <fullName evidence="11">tRNA-NT</fullName>
    </alternativeName>
</protein>
<dbReference type="EC" id="2.7.7.72" evidence="11"/>
<keyword evidence="6 11" id="KW-0547">Nucleotide-binding</keyword>
<organism evidence="15 16">
    <name type="scientific">Fructilactobacillus fructivorans</name>
    <dbReference type="NCBI Taxonomy" id="1614"/>
    <lineage>
        <taxon>Bacteria</taxon>
        <taxon>Bacillati</taxon>
        <taxon>Bacillota</taxon>
        <taxon>Bacilli</taxon>
        <taxon>Lactobacillales</taxon>
        <taxon>Lactobacillaceae</taxon>
        <taxon>Fructilactobacillus</taxon>
    </lineage>
</organism>
<dbReference type="GO" id="GO:0005524">
    <property type="term" value="F:ATP binding"/>
    <property type="evidence" value="ECO:0007669"/>
    <property type="project" value="UniProtKB-UniRule"/>
</dbReference>
<dbReference type="Pfam" id="PF01743">
    <property type="entry name" value="PolyA_pol"/>
    <property type="match status" value="1"/>
</dbReference>
<dbReference type="Pfam" id="PF13735">
    <property type="entry name" value="tRNA_NucTran2_2"/>
    <property type="match status" value="1"/>
</dbReference>
<dbReference type="InterPro" id="IPR050264">
    <property type="entry name" value="Bact_CCA-adding_enz_type3_sf"/>
</dbReference>
<dbReference type="SUPFAM" id="SSF81301">
    <property type="entry name" value="Nucleotidyltransferase"/>
    <property type="match status" value="1"/>
</dbReference>
<dbReference type="InterPro" id="IPR043519">
    <property type="entry name" value="NT_sf"/>
</dbReference>
<dbReference type="GO" id="GO:0000287">
    <property type="term" value="F:magnesium ion binding"/>
    <property type="evidence" value="ECO:0007669"/>
    <property type="project" value="UniProtKB-UniRule"/>
</dbReference>
<comment type="miscellaneous">
    <text evidence="11">A single active site specifically recognizes both ATP and CTP and is responsible for their addition.</text>
</comment>
<feature type="binding site" evidence="11">
    <location>
        <position position="162"/>
    </location>
    <ligand>
        <name>CTP</name>
        <dbReference type="ChEBI" id="CHEBI:37563"/>
    </ligand>
</feature>
<feature type="domain" description="Poly A polymerase head" evidence="12">
    <location>
        <begin position="27"/>
        <end position="147"/>
    </location>
</feature>
<dbReference type="Gene3D" id="1.10.246.80">
    <property type="match status" value="1"/>
</dbReference>
<dbReference type="InterPro" id="IPR023068">
    <property type="entry name" value="CCA-adding_enz_firmicutes"/>
</dbReference>
<dbReference type="GO" id="GO:0000049">
    <property type="term" value="F:tRNA binding"/>
    <property type="evidence" value="ECO:0007669"/>
    <property type="project" value="UniProtKB-UniRule"/>
</dbReference>
<dbReference type="Gene3D" id="3.30.460.10">
    <property type="entry name" value="Beta Polymerase, domain 2"/>
    <property type="match status" value="1"/>
</dbReference>
<evidence type="ECO:0000256" key="5">
    <source>
        <dbReference type="ARBA" id="ARBA00022723"/>
    </source>
</evidence>
<dbReference type="Pfam" id="PF12627">
    <property type="entry name" value="PolyA_pol_RNAbd"/>
    <property type="match status" value="1"/>
</dbReference>
<name>A0AAE6TY73_9LACO</name>
<evidence type="ECO:0000256" key="6">
    <source>
        <dbReference type="ARBA" id="ARBA00022741"/>
    </source>
</evidence>
<feature type="binding site" evidence="11">
    <location>
        <position position="159"/>
    </location>
    <ligand>
        <name>CTP</name>
        <dbReference type="ChEBI" id="CHEBI:37563"/>
    </ligand>
</feature>
<keyword evidence="9 11" id="KW-0460">Magnesium</keyword>
<dbReference type="GO" id="GO:0001680">
    <property type="term" value="P:tRNA 3'-terminal CCA addition"/>
    <property type="evidence" value="ECO:0007669"/>
    <property type="project" value="UniProtKB-UniRule"/>
</dbReference>
<feature type="binding site" evidence="11">
    <location>
        <position position="116"/>
    </location>
    <ligand>
        <name>ATP</name>
        <dbReference type="ChEBI" id="CHEBI:30616"/>
    </ligand>
</feature>
<evidence type="ECO:0000256" key="7">
    <source>
        <dbReference type="ARBA" id="ARBA00022800"/>
    </source>
</evidence>
<evidence type="ECO:0000256" key="11">
    <source>
        <dbReference type="HAMAP-Rule" id="MF_01263"/>
    </source>
</evidence>
<keyword evidence="2 11" id="KW-0808">Transferase</keyword>
<dbReference type="KEGG" id="lfv:LF543_03460"/>
<dbReference type="CDD" id="cd05398">
    <property type="entry name" value="NT_ClassII-CCAase"/>
    <property type="match status" value="1"/>
</dbReference>